<reference evidence="2 3" key="1">
    <citation type="journal article" date="2011" name="Proc. Natl. Acad. Sci. U.S.A.">
        <title>Evolutionary erosion of yeast sex chromosomes by mating-type switching accidents.</title>
        <authorList>
            <person name="Gordon J.L."/>
            <person name="Armisen D."/>
            <person name="Proux-Wera E."/>
            <person name="Oheigeartaigh S.S."/>
            <person name="Byrne K.P."/>
            <person name="Wolfe K.H."/>
        </authorList>
    </citation>
    <scope>NUCLEOTIDE SEQUENCE [LARGE SCALE GENOMIC DNA]</scope>
    <source>
        <strain evidence="3">ATCC 24235 / CBS 4417 / NBRC 1672 / NRRL Y-8282 / UCD 70-5</strain>
    </source>
</reference>
<gene>
    <name evidence="2" type="primary">TPHA0N01820</name>
    <name evidence="2" type="ordered locus">TPHA_0N01820</name>
</gene>
<feature type="region of interest" description="Disordered" evidence="1">
    <location>
        <begin position="380"/>
        <end position="404"/>
    </location>
</feature>
<keyword evidence="3" id="KW-1185">Reference proteome</keyword>
<feature type="compositionally biased region" description="Polar residues" evidence="1">
    <location>
        <begin position="390"/>
        <end position="404"/>
    </location>
</feature>
<feature type="region of interest" description="Disordered" evidence="1">
    <location>
        <begin position="171"/>
        <end position="236"/>
    </location>
</feature>
<name>G8C1D5_TETPH</name>
<dbReference type="EMBL" id="HE612869">
    <property type="protein sequence ID" value="CCE65963.1"/>
    <property type="molecule type" value="Genomic_DNA"/>
</dbReference>
<dbReference type="OrthoDB" id="4047136at2759"/>
<proteinExistence type="predicted"/>
<feature type="compositionally biased region" description="Polar residues" evidence="1">
    <location>
        <begin position="198"/>
        <end position="210"/>
    </location>
</feature>
<dbReference type="STRING" id="1071381.G8C1D5"/>
<evidence type="ECO:0000313" key="3">
    <source>
        <dbReference type="Proteomes" id="UP000005666"/>
    </source>
</evidence>
<dbReference type="OMA" id="HERYNMR"/>
<feature type="compositionally biased region" description="Polar residues" evidence="1">
    <location>
        <begin position="273"/>
        <end position="289"/>
    </location>
</feature>
<evidence type="ECO:0000256" key="1">
    <source>
        <dbReference type="SAM" id="MobiDB-lite"/>
    </source>
</evidence>
<dbReference type="Proteomes" id="UP000005666">
    <property type="component" value="Chromosome 14"/>
</dbReference>
<dbReference type="InterPro" id="IPR008402">
    <property type="entry name" value="APC_su15/mnd2"/>
</dbReference>
<feature type="region of interest" description="Disordered" evidence="1">
    <location>
        <begin position="270"/>
        <end position="289"/>
    </location>
</feature>
<evidence type="ECO:0000313" key="2">
    <source>
        <dbReference type="EMBL" id="CCE65963.1"/>
    </source>
</evidence>
<dbReference type="KEGG" id="tpf:TPHA_0N01820"/>
<accession>G8C1D5</accession>
<dbReference type="AlphaFoldDB" id="G8C1D5"/>
<dbReference type="eggNOG" id="ENOG502RW71">
    <property type="taxonomic scope" value="Eukaryota"/>
</dbReference>
<organism evidence="2 3">
    <name type="scientific">Tetrapisispora phaffii (strain ATCC 24235 / CBS 4417 / NBRC 1672 / NRRL Y-8282 / UCD 70-5)</name>
    <name type="common">Yeast</name>
    <name type="synonym">Fabospora phaffii</name>
    <dbReference type="NCBI Taxonomy" id="1071381"/>
    <lineage>
        <taxon>Eukaryota</taxon>
        <taxon>Fungi</taxon>
        <taxon>Dikarya</taxon>
        <taxon>Ascomycota</taxon>
        <taxon>Saccharomycotina</taxon>
        <taxon>Saccharomycetes</taxon>
        <taxon>Saccharomycetales</taxon>
        <taxon>Saccharomycetaceae</taxon>
        <taxon>Tetrapisispora</taxon>
    </lineage>
</organism>
<dbReference type="GeneID" id="11532181"/>
<dbReference type="RefSeq" id="XP_003688397.1">
    <property type="nucleotide sequence ID" value="XM_003688349.1"/>
</dbReference>
<dbReference type="Pfam" id="PF05841">
    <property type="entry name" value="Apc15p"/>
    <property type="match status" value="1"/>
</dbReference>
<dbReference type="HOGENOM" id="CLU_788008_0_0_1"/>
<protein>
    <submittedName>
        <fullName evidence="2">Uncharacterized protein</fullName>
    </submittedName>
</protein>
<dbReference type="GO" id="GO:0031145">
    <property type="term" value="P:anaphase-promoting complex-dependent catabolic process"/>
    <property type="evidence" value="ECO:0007669"/>
    <property type="project" value="InterPro"/>
</dbReference>
<feature type="region of interest" description="Disordered" evidence="1">
    <location>
        <begin position="36"/>
        <end position="57"/>
    </location>
</feature>
<sequence length="431" mass="49426">MFSGFGFNDNGTTSSLNELALFRDIKTNIALNENESNVSKGSSHQKSRFTFDDLNQNGNASNKKKMWSKYIVNKRKKRAQYYPPLAAYNTFDETPFIPQSRIKYGNATGAKFDEMVMKEEMMKKRLKDIQKLGWNFIRSIGVSKTMQQLEEEHKALLEADKDLDREGTAYPTAIDTDLDNSRSGVSRHFDDQRPEVQLGSSTLPSNTSRPNRLPHAFQENIDDDGTTFSELNEPDHNREEILIADEYDEIQEDELSYDYSEEYARVEDDYEENTNGNRNSMNQSDYGSDVQQTNFTDIDNRILLHRNNSESFNEVEAGIEAMDVPIIDFSNSRQTEQITDPSRNLELQQYVESSHLRNSVDVYDVANDYDYHRIDADADTADSHDYSEVPSLNVSDPPTVNDNQRVSSLTEAGRSLTIEQFERIHESNLPQ</sequence>
<dbReference type="GO" id="GO:0005680">
    <property type="term" value="C:anaphase-promoting complex"/>
    <property type="evidence" value="ECO:0007669"/>
    <property type="project" value="InterPro"/>
</dbReference>